<evidence type="ECO:0000256" key="7">
    <source>
        <dbReference type="ARBA" id="ARBA00023237"/>
    </source>
</evidence>
<dbReference type="InterPro" id="IPR036942">
    <property type="entry name" value="Beta-barrel_TonB_sf"/>
</dbReference>
<dbReference type="PROSITE" id="PS52016">
    <property type="entry name" value="TONB_DEPENDENT_REC_3"/>
    <property type="match status" value="1"/>
</dbReference>
<dbReference type="Gene3D" id="2.170.130.10">
    <property type="entry name" value="TonB-dependent receptor, plug domain"/>
    <property type="match status" value="1"/>
</dbReference>
<dbReference type="Pfam" id="PF00593">
    <property type="entry name" value="TonB_dep_Rec_b-barrel"/>
    <property type="match status" value="1"/>
</dbReference>
<dbReference type="InterPro" id="IPR023996">
    <property type="entry name" value="TonB-dep_OMP_SusC/RagA"/>
</dbReference>
<proteinExistence type="inferred from homology"/>
<evidence type="ECO:0000256" key="1">
    <source>
        <dbReference type="ARBA" id="ARBA00004571"/>
    </source>
</evidence>
<evidence type="ECO:0000256" key="6">
    <source>
        <dbReference type="ARBA" id="ARBA00023136"/>
    </source>
</evidence>
<evidence type="ECO:0000259" key="12">
    <source>
        <dbReference type="Pfam" id="PF00593"/>
    </source>
</evidence>
<evidence type="ECO:0000256" key="5">
    <source>
        <dbReference type="ARBA" id="ARBA00023077"/>
    </source>
</evidence>
<dbReference type="NCBIfam" id="TIGR04056">
    <property type="entry name" value="OMP_RagA_SusC"/>
    <property type="match status" value="1"/>
</dbReference>
<dbReference type="Gene3D" id="2.60.40.1120">
    <property type="entry name" value="Carboxypeptidase-like, regulatory domain"/>
    <property type="match status" value="1"/>
</dbReference>
<keyword evidence="11" id="KW-0732">Signal</keyword>
<dbReference type="Pfam" id="PF07715">
    <property type="entry name" value="Plug"/>
    <property type="match status" value="1"/>
</dbReference>
<dbReference type="NCBIfam" id="TIGR04057">
    <property type="entry name" value="SusC_RagA_signa"/>
    <property type="match status" value="1"/>
</dbReference>
<organism evidence="14 15">
    <name type="scientific">Spirosoma taeanense</name>
    <dbReference type="NCBI Taxonomy" id="2735870"/>
    <lineage>
        <taxon>Bacteria</taxon>
        <taxon>Pseudomonadati</taxon>
        <taxon>Bacteroidota</taxon>
        <taxon>Cytophagia</taxon>
        <taxon>Cytophagales</taxon>
        <taxon>Cytophagaceae</taxon>
        <taxon>Spirosoma</taxon>
    </lineage>
</organism>
<dbReference type="Pfam" id="PF13715">
    <property type="entry name" value="CarbopepD_reg_2"/>
    <property type="match status" value="1"/>
</dbReference>
<dbReference type="InterPro" id="IPR039426">
    <property type="entry name" value="TonB-dep_rcpt-like"/>
</dbReference>
<dbReference type="InterPro" id="IPR037066">
    <property type="entry name" value="Plug_dom_sf"/>
</dbReference>
<feature type="chain" id="PRO_5027116331" evidence="11">
    <location>
        <begin position="22"/>
        <end position="1060"/>
    </location>
</feature>
<dbReference type="GO" id="GO:0009279">
    <property type="term" value="C:cell outer membrane"/>
    <property type="evidence" value="ECO:0007669"/>
    <property type="project" value="UniProtKB-SubCell"/>
</dbReference>
<keyword evidence="4 8" id="KW-0812">Transmembrane</keyword>
<evidence type="ECO:0000256" key="4">
    <source>
        <dbReference type="ARBA" id="ARBA00022692"/>
    </source>
</evidence>
<feature type="domain" description="TonB-dependent receptor-like beta-barrel" evidence="12">
    <location>
        <begin position="415"/>
        <end position="789"/>
    </location>
</feature>
<evidence type="ECO:0000256" key="10">
    <source>
        <dbReference type="SAM" id="MobiDB-lite"/>
    </source>
</evidence>
<gene>
    <name evidence="14" type="ORF">HNV11_04170</name>
</gene>
<evidence type="ECO:0000313" key="15">
    <source>
        <dbReference type="Proteomes" id="UP000502756"/>
    </source>
</evidence>
<keyword evidence="6 8" id="KW-0472">Membrane</keyword>
<dbReference type="RefSeq" id="WP_171738464.1">
    <property type="nucleotide sequence ID" value="NZ_CP053435.1"/>
</dbReference>
<sequence length="1060" mass="114156">MHKILLGSWLLALLFCVPVLAQDIAVSGRVTSSDDGSALPGVSVQVKGTNRGTTTDANGTYRVNVPANGRLVFSFIGFTSQEVAVGNRSTVNIAMTGDAQQLSEIVVIGYGTQSRQDATGSISSVKGAAIAETPIQSFESGLAGRSAGVQITVPNGVVNNPPVFRIRGTNSISLSSYPLVVVDGVPTYTGDQGATNAPTNPLASINPSDIESIDIAKDAAATAIYGSRAANGVVFVTTKRGKSGKARISYDGWYGISNPYRLPEMLNASQYVTFKSMAAANNPATASTVKFTQTNDANGNPINTRWYDYVYRQAMSHSHNLNVSGGSENTNYYFSAGYTSQQGVIRKNDFKRINTLLNIDSKVSRLFSIGGKLSFSNEQNFAAASSGSLSGEAFNTSGLGRIGLVLPPILPAYNNDGSYNVNGSAIGFANNITGTSISYPNPIPSLDLNRSNSENNHIQSNAYVQLKPLEWITLRSQFGIDYLLIDNDIFQAPITSEGYSSNGYAAAISSKNKLWLWTNTAQFTRSFGGAHNFDLLLGQEQQRRTYQSYGLNRQTLSDPAYTVIQAGFTTTNTSGLGYGENYLLSAFGRLNYNFKEKYLLSGNIRQDEYSALGEKKGIFYGASAGWEITRENFWSTAKLNNVFSSFKIRGSYGKVGNIGGIGDYTPYSTYASGLYGGVSTLYFSVVGNPGLRWETSTKTDFGLNFGLLNDRITGEVALYKNDIDNLILNVAQAPSTGIPGTISGVAYPPQNIGTMYNKGLELSLNARILNKKSLQWSSNFNITFNKNEVTSLAPGLSSLQTGTSGLETVNQTQPGYPLGYLWVVRTNGVDLATGKRIFVNSAGQNVYYQYYAPAGQFNYSTTPDGKTRYVNATGGTAITQAADGVMYANTIPKIYGGFDNNFKFGPFDLGVLLTYQLGFNVYYGTNAGLHDQRFWNNATDVLTDAWMKEGDTGKKYAKPLFNDNVSNGSAFPLDINVFKGDFLKLRTVSLGYTLPASLLSRAKISSLRLYVTGQNLAIVTKYPGPDPEVSSNGNATSGQGVDRNTVPNARTVTFGLKVGF</sequence>
<name>A0A6M5Y1Q2_9BACT</name>
<keyword evidence="5 9" id="KW-0798">TonB box</keyword>
<keyword evidence="14" id="KW-0675">Receptor</keyword>
<reference evidence="14 15" key="1">
    <citation type="submission" date="2020-05" db="EMBL/GenBank/DDBJ databases">
        <title>Genome sequencing of Spirosoma sp. TS118.</title>
        <authorList>
            <person name="Lee J.-H."/>
            <person name="Jeong S."/>
            <person name="Zhao L."/>
            <person name="Jung J.-H."/>
            <person name="Kim M.-K."/>
            <person name="Lim S."/>
        </authorList>
    </citation>
    <scope>NUCLEOTIDE SEQUENCE [LARGE SCALE GENOMIC DNA]</scope>
    <source>
        <strain evidence="14 15">TS118</strain>
    </source>
</reference>
<evidence type="ECO:0000256" key="11">
    <source>
        <dbReference type="SAM" id="SignalP"/>
    </source>
</evidence>
<evidence type="ECO:0000259" key="13">
    <source>
        <dbReference type="Pfam" id="PF07715"/>
    </source>
</evidence>
<evidence type="ECO:0000256" key="2">
    <source>
        <dbReference type="ARBA" id="ARBA00022448"/>
    </source>
</evidence>
<comment type="similarity">
    <text evidence="8 9">Belongs to the TonB-dependent receptor family.</text>
</comment>
<feature type="region of interest" description="Disordered" evidence="10">
    <location>
        <begin position="1025"/>
        <end position="1044"/>
    </location>
</feature>
<feature type="signal peptide" evidence="11">
    <location>
        <begin position="1"/>
        <end position="21"/>
    </location>
</feature>
<dbReference type="InterPro" id="IPR000531">
    <property type="entry name" value="Beta-barrel_TonB"/>
</dbReference>
<feature type="compositionally biased region" description="Polar residues" evidence="10">
    <location>
        <begin position="1029"/>
        <end position="1039"/>
    </location>
</feature>
<dbReference type="KEGG" id="stae:HNV11_04170"/>
<dbReference type="SUPFAM" id="SSF49464">
    <property type="entry name" value="Carboxypeptidase regulatory domain-like"/>
    <property type="match status" value="1"/>
</dbReference>
<keyword evidence="15" id="KW-1185">Reference proteome</keyword>
<evidence type="ECO:0000313" key="14">
    <source>
        <dbReference type="EMBL" id="QJW88627.1"/>
    </source>
</evidence>
<protein>
    <submittedName>
        <fullName evidence="14">TonB-dependent receptor</fullName>
    </submittedName>
</protein>
<dbReference type="Proteomes" id="UP000502756">
    <property type="component" value="Chromosome"/>
</dbReference>
<evidence type="ECO:0000256" key="3">
    <source>
        <dbReference type="ARBA" id="ARBA00022452"/>
    </source>
</evidence>
<feature type="domain" description="TonB-dependent receptor plug" evidence="13">
    <location>
        <begin position="115"/>
        <end position="233"/>
    </location>
</feature>
<dbReference type="SUPFAM" id="SSF56935">
    <property type="entry name" value="Porins"/>
    <property type="match status" value="1"/>
</dbReference>
<dbReference type="EMBL" id="CP053435">
    <property type="protein sequence ID" value="QJW88627.1"/>
    <property type="molecule type" value="Genomic_DNA"/>
</dbReference>
<evidence type="ECO:0000256" key="9">
    <source>
        <dbReference type="RuleBase" id="RU003357"/>
    </source>
</evidence>
<keyword evidence="3 8" id="KW-1134">Transmembrane beta strand</keyword>
<comment type="subcellular location">
    <subcellularLocation>
        <location evidence="1 8">Cell outer membrane</location>
        <topology evidence="1 8">Multi-pass membrane protein</topology>
    </subcellularLocation>
</comment>
<dbReference type="InterPro" id="IPR012910">
    <property type="entry name" value="Plug_dom"/>
</dbReference>
<keyword evidence="2 8" id="KW-0813">Transport</keyword>
<accession>A0A6M5Y1Q2</accession>
<dbReference type="AlphaFoldDB" id="A0A6M5Y1Q2"/>
<dbReference type="Gene3D" id="2.40.170.20">
    <property type="entry name" value="TonB-dependent receptor, beta-barrel domain"/>
    <property type="match status" value="1"/>
</dbReference>
<keyword evidence="7 8" id="KW-0998">Cell outer membrane</keyword>
<dbReference type="InterPro" id="IPR023997">
    <property type="entry name" value="TonB-dep_OMP_SusC/RagA_CS"/>
</dbReference>
<dbReference type="InterPro" id="IPR008969">
    <property type="entry name" value="CarboxyPept-like_regulatory"/>
</dbReference>
<evidence type="ECO:0000256" key="8">
    <source>
        <dbReference type="PROSITE-ProRule" id="PRU01360"/>
    </source>
</evidence>